<keyword evidence="2" id="KW-1185">Reference proteome</keyword>
<comment type="caution">
    <text evidence="1">The sequence shown here is derived from an EMBL/GenBank/DDBJ whole genome shotgun (WGS) entry which is preliminary data.</text>
</comment>
<evidence type="ECO:0000313" key="2">
    <source>
        <dbReference type="Proteomes" id="UP000247980"/>
    </source>
</evidence>
<dbReference type="OrthoDB" id="9770965at2"/>
<dbReference type="EMBL" id="QJVC01000001">
    <property type="protein sequence ID" value="PYI40340.1"/>
    <property type="molecule type" value="Genomic_DNA"/>
</dbReference>
<dbReference type="Gene3D" id="3.40.1090.10">
    <property type="entry name" value="Cytosolic phospholipase A2 catalytic domain"/>
    <property type="match status" value="1"/>
</dbReference>
<accession>A0A2V5JAJ6</accession>
<sequence>MLAGQGVHIWADLKEDDPHSAPLPSQRYKLVVIVSDVSRGLLLRLPWDYEALLGRDPNTASVADAIRACVSISFFFRPWIMPTSPAVIGHNYIVCCDGGILSNFSMSIFDRHDGRPARWPTLGVKLSG</sequence>
<protein>
    <recommendedName>
        <fullName evidence="3">PNPLA domain-containing protein</fullName>
    </recommendedName>
</protein>
<name>A0A2V5JAJ6_9MICC</name>
<proteinExistence type="predicted"/>
<dbReference type="Proteomes" id="UP000247980">
    <property type="component" value="Unassembled WGS sequence"/>
</dbReference>
<evidence type="ECO:0000313" key="1">
    <source>
        <dbReference type="EMBL" id="PYI40340.1"/>
    </source>
</evidence>
<evidence type="ECO:0008006" key="3">
    <source>
        <dbReference type="Google" id="ProtNLM"/>
    </source>
</evidence>
<dbReference type="SUPFAM" id="SSF52151">
    <property type="entry name" value="FabD/lysophospholipase-like"/>
    <property type="match status" value="1"/>
</dbReference>
<gene>
    <name evidence="1" type="ORF">CVS30_02180</name>
</gene>
<dbReference type="AlphaFoldDB" id="A0A2V5JAJ6"/>
<dbReference type="InterPro" id="IPR016035">
    <property type="entry name" value="Acyl_Trfase/lysoPLipase"/>
</dbReference>
<reference evidence="1 2" key="1">
    <citation type="submission" date="2018-05" db="EMBL/GenBank/DDBJ databases">
        <title>Genetic diversity of glacier-inhabiting Cryobacterium bacteria in China and description of Cryobacterium mengkeensis sp. nov. and Arthrobacter glacialis sp. nov.</title>
        <authorList>
            <person name="Liu Q."/>
            <person name="Xin Y.-H."/>
        </authorList>
    </citation>
    <scope>NUCLEOTIDE SEQUENCE [LARGE SCALE GENOMIC DNA]</scope>
    <source>
        <strain evidence="1 2">B7</strain>
    </source>
</reference>
<organism evidence="1 2">
    <name type="scientific">Arthrobacter psychrolactophilus</name>
    <dbReference type="NCBI Taxonomy" id="92442"/>
    <lineage>
        <taxon>Bacteria</taxon>
        <taxon>Bacillati</taxon>
        <taxon>Actinomycetota</taxon>
        <taxon>Actinomycetes</taxon>
        <taxon>Micrococcales</taxon>
        <taxon>Micrococcaceae</taxon>
        <taxon>Arthrobacter</taxon>
    </lineage>
</organism>